<dbReference type="InterPro" id="IPR002931">
    <property type="entry name" value="Transglutaminase-like"/>
</dbReference>
<proteinExistence type="predicted"/>
<feature type="transmembrane region" description="Helical" evidence="2">
    <location>
        <begin position="12"/>
        <end position="32"/>
    </location>
</feature>
<dbReference type="RefSeq" id="WP_203903083.1">
    <property type="nucleotide sequence ID" value="NZ_BOPF01000029.1"/>
</dbReference>
<feature type="transmembrane region" description="Helical" evidence="2">
    <location>
        <begin position="119"/>
        <end position="139"/>
    </location>
</feature>
<accession>A0A8J3YTI4</accession>
<keyword evidence="2" id="KW-1133">Transmembrane helix</keyword>
<reference evidence="4" key="1">
    <citation type="submission" date="2021-01" db="EMBL/GenBank/DDBJ databases">
        <title>Whole genome shotgun sequence of Virgisporangium aliadipatigenens NBRC 105644.</title>
        <authorList>
            <person name="Komaki H."/>
            <person name="Tamura T."/>
        </authorList>
    </citation>
    <scope>NUCLEOTIDE SEQUENCE</scope>
    <source>
        <strain evidence="4">NBRC 105644</strain>
    </source>
</reference>
<feature type="domain" description="Transglutaminase-like" evidence="3">
    <location>
        <begin position="474"/>
        <end position="541"/>
    </location>
</feature>
<comment type="caution">
    <text evidence="4">The sequence shown here is derived from an EMBL/GenBank/DDBJ whole genome shotgun (WGS) entry which is preliminary data.</text>
</comment>
<dbReference type="InterPro" id="IPR038765">
    <property type="entry name" value="Papain-like_cys_pep_sf"/>
</dbReference>
<organism evidence="4 5">
    <name type="scientific">Virgisporangium aliadipatigenens</name>
    <dbReference type="NCBI Taxonomy" id="741659"/>
    <lineage>
        <taxon>Bacteria</taxon>
        <taxon>Bacillati</taxon>
        <taxon>Actinomycetota</taxon>
        <taxon>Actinomycetes</taxon>
        <taxon>Micromonosporales</taxon>
        <taxon>Micromonosporaceae</taxon>
        <taxon>Virgisporangium</taxon>
    </lineage>
</organism>
<evidence type="ECO:0000256" key="2">
    <source>
        <dbReference type="SAM" id="Phobius"/>
    </source>
</evidence>
<dbReference type="PANTHER" id="PTHR42736">
    <property type="entry name" value="PROTEIN-GLUTAMINE GAMMA-GLUTAMYLTRANSFERASE"/>
    <property type="match status" value="1"/>
</dbReference>
<gene>
    <name evidence="4" type="ORF">Val02_64960</name>
</gene>
<dbReference type="AlphaFoldDB" id="A0A8J3YTI4"/>
<dbReference type="Proteomes" id="UP000619260">
    <property type="component" value="Unassembled WGS sequence"/>
</dbReference>
<evidence type="ECO:0000313" key="5">
    <source>
        <dbReference type="Proteomes" id="UP000619260"/>
    </source>
</evidence>
<keyword evidence="2" id="KW-0472">Membrane</keyword>
<evidence type="ECO:0000313" key="4">
    <source>
        <dbReference type="EMBL" id="GIJ49610.1"/>
    </source>
</evidence>
<name>A0A8J3YTI4_9ACTN</name>
<dbReference type="SUPFAM" id="SSF54001">
    <property type="entry name" value="Cysteine proteinases"/>
    <property type="match status" value="1"/>
</dbReference>
<dbReference type="Pfam" id="PF01841">
    <property type="entry name" value="Transglut_core"/>
    <property type="match status" value="1"/>
</dbReference>
<feature type="transmembrane region" description="Helical" evidence="2">
    <location>
        <begin position="144"/>
        <end position="164"/>
    </location>
</feature>
<sequence length="749" mass="79855">MKGARSHLSGHAVELVAVVVAVLDASLLYRGFFTGTAWLAPPVCATLAGAVVAWVAHRRRWRARTTALCGAVGAVAVSVGPVLSDPLTAARLRQIAWGAAGGWARMLSVGLPADPSPELVVTPVLIAWFATLAAALLVLRTDAVLLPLVPLCAPLLIGLVMVASTPVVHARSTVVFLACALVLVAVRSVRGRRTRRLVLPAAAHAAGERRLAGISATVVVAVAVGAAGGFAGWPVSGERRMDPRPLRPATVQTPPGITPLALIKPQLVEQPRRRLFLMRVLSGERGAADRIRLAALEHFDGATWTSRTTYLVAGARLARDDALSRPRETTARIVIDGLTGPFLPAFGWPTALRHVDGAPAAVGFSRAAGTLIAASTDLHGLGYEVTGAHRGAGLPTRDARPSSGPDFDRFRALPPGLPPLLPVLCDRIARTEQRPVGRLVALETFLRGLPYRTDAPPGHSYARIGRMLAADNPVEGDGYAEQHASAFAVMARVLGYPSRVAVGYRVAATQSGDVDVDTGNAHAWAEVHFPGYGWVTFDPTDDTRRRPDTVQQPVPTPTPTAVPTDAASVPETAVASVPGSSKSPDPPSSCALRCVLRRIAWSLVLAAGVVAVSIVVAKRWRRVRRRARSDLAGRVLGAWEETTERLIERRVTYPPAMTPNELAAAARHSFGNRVPAIESLAEKATTAVFAPDLLARSDGAWAWSAERDIRRGLYRGWWWLRQPVAWFDVRPLVATRAVRSRLSEGAGRS</sequence>
<dbReference type="InterPro" id="IPR052901">
    <property type="entry name" value="Bact_TGase-like"/>
</dbReference>
<feature type="transmembrane region" description="Helical" evidence="2">
    <location>
        <begin position="599"/>
        <end position="617"/>
    </location>
</feature>
<dbReference type="PANTHER" id="PTHR42736:SF1">
    <property type="entry name" value="PROTEIN-GLUTAMINE GAMMA-GLUTAMYLTRANSFERASE"/>
    <property type="match status" value="1"/>
</dbReference>
<evidence type="ECO:0000256" key="1">
    <source>
        <dbReference type="SAM" id="MobiDB-lite"/>
    </source>
</evidence>
<feature type="transmembrane region" description="Helical" evidence="2">
    <location>
        <begin position="170"/>
        <end position="190"/>
    </location>
</feature>
<feature type="transmembrane region" description="Helical" evidence="2">
    <location>
        <begin position="211"/>
        <end position="233"/>
    </location>
</feature>
<dbReference type="Pfam" id="PF11992">
    <property type="entry name" value="TgpA_N"/>
    <property type="match status" value="1"/>
</dbReference>
<protein>
    <recommendedName>
        <fullName evidence="3">Transglutaminase-like domain-containing protein</fullName>
    </recommendedName>
</protein>
<keyword evidence="5" id="KW-1185">Reference proteome</keyword>
<feature type="region of interest" description="Disordered" evidence="1">
    <location>
        <begin position="538"/>
        <end position="588"/>
    </location>
</feature>
<feature type="transmembrane region" description="Helical" evidence="2">
    <location>
        <begin position="63"/>
        <end position="83"/>
    </location>
</feature>
<feature type="transmembrane region" description="Helical" evidence="2">
    <location>
        <begin position="38"/>
        <end position="56"/>
    </location>
</feature>
<dbReference type="Gene3D" id="3.10.620.30">
    <property type="match status" value="1"/>
</dbReference>
<keyword evidence="2" id="KW-0812">Transmembrane</keyword>
<dbReference type="SMART" id="SM00460">
    <property type="entry name" value="TGc"/>
    <property type="match status" value="1"/>
</dbReference>
<evidence type="ECO:0000259" key="3">
    <source>
        <dbReference type="SMART" id="SM00460"/>
    </source>
</evidence>
<dbReference type="InterPro" id="IPR021878">
    <property type="entry name" value="TgpA_N"/>
</dbReference>
<dbReference type="EMBL" id="BOPF01000029">
    <property type="protein sequence ID" value="GIJ49610.1"/>
    <property type="molecule type" value="Genomic_DNA"/>
</dbReference>